<dbReference type="EMBL" id="PEVY01000038">
    <property type="protein sequence ID" value="PIU75253.1"/>
    <property type="molecule type" value="Genomic_DNA"/>
</dbReference>
<sequence>MSVKNKIKNTKDDIQSLKTEFKKHATEFKKQAQEIKSEFKKQTKIILRHFRVLQEDSDSKIKLIAEQHGSIVDKLDQHTVILENHTEMIGSLKEDMEIVKQDVGVLKEDVSVLKQDVGVLKEDMEIVKQDVGSIKHELTQKVDRDEFIVLEKRVGIVELKL</sequence>
<gene>
    <name evidence="1" type="ORF">COS76_01765</name>
</gene>
<evidence type="ECO:0000313" key="2">
    <source>
        <dbReference type="Proteomes" id="UP000228775"/>
    </source>
</evidence>
<dbReference type="Proteomes" id="UP000228775">
    <property type="component" value="Unassembled WGS sequence"/>
</dbReference>
<evidence type="ECO:0000313" key="1">
    <source>
        <dbReference type="EMBL" id="PIU75253.1"/>
    </source>
</evidence>
<dbReference type="Gene3D" id="1.20.5.170">
    <property type="match status" value="1"/>
</dbReference>
<organism evidence="1 2">
    <name type="scientific">Candidatus Portnoybacteria bacterium CG06_land_8_20_14_3_00_39_12</name>
    <dbReference type="NCBI Taxonomy" id="1974809"/>
    <lineage>
        <taxon>Bacteria</taxon>
        <taxon>Candidatus Portnoyibacteriota</taxon>
    </lineage>
</organism>
<reference evidence="2" key="1">
    <citation type="submission" date="2017-09" db="EMBL/GenBank/DDBJ databases">
        <title>Depth-based differentiation of microbial function through sediment-hosted aquifers and enrichment of novel symbionts in the deep terrestrial subsurface.</title>
        <authorList>
            <person name="Probst A.J."/>
            <person name="Ladd B."/>
            <person name="Jarett J.K."/>
            <person name="Geller-Mcgrath D.E."/>
            <person name="Sieber C.M.K."/>
            <person name="Emerson J.B."/>
            <person name="Anantharaman K."/>
            <person name="Thomas B.C."/>
            <person name="Malmstrom R."/>
            <person name="Stieglmeier M."/>
            <person name="Klingl A."/>
            <person name="Woyke T."/>
            <person name="Ryan C.M."/>
            <person name="Banfield J.F."/>
        </authorList>
    </citation>
    <scope>NUCLEOTIDE SEQUENCE [LARGE SCALE GENOMIC DNA]</scope>
</reference>
<name>A0A2M7AXG7_9BACT</name>
<proteinExistence type="predicted"/>
<dbReference type="AlphaFoldDB" id="A0A2M7AXG7"/>
<protein>
    <submittedName>
        <fullName evidence="1">Uncharacterized protein</fullName>
    </submittedName>
</protein>
<accession>A0A2M7AXG7</accession>
<comment type="caution">
    <text evidence="1">The sequence shown here is derived from an EMBL/GenBank/DDBJ whole genome shotgun (WGS) entry which is preliminary data.</text>
</comment>